<dbReference type="AlphaFoldDB" id="Q1PV83"/>
<protein>
    <submittedName>
        <fullName evidence="2">Uncharacterized protein</fullName>
    </submittedName>
</protein>
<sequence>MHYSILPVNGFIILPCKNLFFCKFFFVLLSINFLFLMLVFQNAYSCGACRSNSKALISRDARPCVSTFLVATFCCAMYLQ</sequence>
<reference evidence="2" key="2">
    <citation type="submission" date="2006-01" db="EMBL/GenBank/DDBJ databases">
        <authorList>
            <person name="Genoscope"/>
        </authorList>
    </citation>
    <scope>NUCLEOTIDE SEQUENCE</scope>
</reference>
<dbReference type="EMBL" id="CT573073">
    <property type="protein sequence ID" value="CAJ71146.1"/>
    <property type="molecule type" value="Genomic_DNA"/>
</dbReference>
<gene>
    <name evidence="2" type="ORF">kustc0401</name>
</gene>
<keyword evidence="1" id="KW-1133">Transmembrane helix</keyword>
<proteinExistence type="predicted"/>
<keyword evidence="1" id="KW-0472">Membrane</keyword>
<evidence type="ECO:0000313" key="2">
    <source>
        <dbReference type="EMBL" id="CAJ71146.1"/>
    </source>
</evidence>
<organism evidence="2">
    <name type="scientific">Kuenenia stuttgartiensis</name>
    <dbReference type="NCBI Taxonomy" id="174633"/>
    <lineage>
        <taxon>Bacteria</taxon>
        <taxon>Pseudomonadati</taxon>
        <taxon>Planctomycetota</taxon>
        <taxon>Candidatus Brocadiia</taxon>
        <taxon>Candidatus Brocadiales</taxon>
        <taxon>Candidatus Brocadiaceae</taxon>
        <taxon>Candidatus Kuenenia</taxon>
    </lineage>
</organism>
<keyword evidence="1" id="KW-0812">Transmembrane</keyword>
<reference evidence="2" key="1">
    <citation type="journal article" date="2006" name="Nature">
        <title>Deciphering the evolution and metabolism of an anammox bacterium from a community genome.</title>
        <authorList>
            <person name="Strous M."/>
            <person name="Pelletier E."/>
            <person name="Mangenot S."/>
            <person name="Rattei T."/>
            <person name="Lehner A."/>
            <person name="Taylor M.W."/>
            <person name="Horn M."/>
            <person name="Daims H."/>
            <person name="Bartol-Mavel D."/>
            <person name="Wincker P."/>
            <person name="Barbe V."/>
            <person name="Fonknechten N."/>
            <person name="Vallenet D."/>
            <person name="Segurens B."/>
            <person name="Schenowitz-Truong C."/>
            <person name="Medigue C."/>
            <person name="Collingro A."/>
            <person name="Snel B."/>
            <person name="Dutilh B.E."/>
            <person name="OpDenCamp H.J.M."/>
            <person name="vanDerDrift C."/>
            <person name="Cirpus I."/>
            <person name="vanDePas-Schoonen K.T."/>
            <person name="Harhangi H.R."/>
            <person name="vanNiftrik L."/>
            <person name="Schmid M."/>
            <person name="Keltjens J."/>
            <person name="vanDeVossenberg J."/>
            <person name="Kartal B."/>
            <person name="Meier H."/>
            <person name="Frishman D."/>
            <person name="Huynen M.A."/>
            <person name="Mewes H."/>
            <person name="Weissenbach J."/>
            <person name="Jetten M.S.M."/>
            <person name="Wagner M."/>
            <person name="LePaslier D."/>
        </authorList>
    </citation>
    <scope>NUCLEOTIDE SEQUENCE</scope>
</reference>
<name>Q1PV83_KUEST</name>
<accession>Q1PV83</accession>
<feature type="transmembrane region" description="Helical" evidence="1">
    <location>
        <begin position="20"/>
        <end position="40"/>
    </location>
</feature>
<evidence type="ECO:0000256" key="1">
    <source>
        <dbReference type="SAM" id="Phobius"/>
    </source>
</evidence>